<dbReference type="EMBL" id="BKAU01000001">
    <property type="protein sequence ID" value="GEP95873.1"/>
    <property type="molecule type" value="Genomic_DNA"/>
</dbReference>
<accession>A0A512RJJ1</accession>
<evidence type="ECO:0000313" key="3">
    <source>
        <dbReference type="EMBL" id="GEP95873.1"/>
    </source>
</evidence>
<keyword evidence="1" id="KW-0732">Signal</keyword>
<feature type="chain" id="PRO_5022145136" description="DUF5689 domain-containing protein" evidence="1">
    <location>
        <begin position="19"/>
        <end position="508"/>
    </location>
</feature>
<feature type="signal peptide" evidence="1">
    <location>
        <begin position="1"/>
        <end position="18"/>
    </location>
</feature>
<dbReference type="Pfam" id="PF18942">
    <property type="entry name" value="DUF5689"/>
    <property type="match status" value="1"/>
</dbReference>
<comment type="caution">
    <text evidence="3">The sequence shown here is derived from an EMBL/GenBank/DDBJ whole genome shotgun (WGS) entry which is preliminary data.</text>
</comment>
<dbReference type="Proteomes" id="UP000321436">
    <property type="component" value="Unassembled WGS sequence"/>
</dbReference>
<gene>
    <name evidence="3" type="ORF">CCY01nite_21330</name>
</gene>
<evidence type="ECO:0000259" key="2">
    <source>
        <dbReference type="Pfam" id="PF18942"/>
    </source>
</evidence>
<feature type="domain" description="DUF5689" evidence="2">
    <location>
        <begin position="39"/>
        <end position="245"/>
    </location>
</feature>
<dbReference type="InterPro" id="IPR043744">
    <property type="entry name" value="DUF5689"/>
</dbReference>
<evidence type="ECO:0000256" key="1">
    <source>
        <dbReference type="SAM" id="SignalP"/>
    </source>
</evidence>
<evidence type="ECO:0000313" key="4">
    <source>
        <dbReference type="Proteomes" id="UP000321436"/>
    </source>
</evidence>
<keyword evidence="4" id="KW-1185">Reference proteome</keyword>
<sequence>MKKLTIYFSLLLSLVTLWGCETDNTYPGGQLSPFMATYDIRNLYRGSDVTLTTQNMIGATQLTGVVVSDHSGGNMPEGLLLIQDRRRLSQLRGIAINIGADAANYVPGDSVVVTVDGAVLKRVNGMLQLTGVPATAVKKVASGVNIPLNLVRSSQLLADPERYESTFVVLVKGGFNPLPKPGDKLAGEKVMNDGFGEIILHTEADAEFAETQAPFNANYYSVVFNTLNDKDSLVPHLRVRTSEDIVVLGSEVVKTPVIITGFMSDLDGGDGNYEYVQMMATEDIDFAATPYAVVVTGNANASTPAGHPIQGWATGGKRTFKFSLYEGFAAKGTFFYVGGSGKKINGSKSTSIASSNWIRSFDYTVQGGDAFGNPTTGLFPNSGNASGVAVFADSAITVDSKPVDVLFVSTGGSLYTPGPPPRGYFITNTDWYDVKNPITLEDQPYFMSGSNTLALKYNGGQQYFNLMGGVYNVSLGKWTTARSQTALLLNRQSVITDIEGEGATQMVE</sequence>
<dbReference type="OrthoDB" id="1111074at2"/>
<dbReference type="RefSeq" id="WP_146860591.1">
    <property type="nucleotide sequence ID" value="NZ_BKAU01000001.1"/>
</dbReference>
<proteinExistence type="predicted"/>
<dbReference type="AlphaFoldDB" id="A0A512RJJ1"/>
<name>A0A512RJJ1_9BACT</name>
<protein>
    <recommendedName>
        <fullName evidence="2">DUF5689 domain-containing protein</fullName>
    </recommendedName>
</protein>
<organism evidence="3 4">
    <name type="scientific">Chitinophaga cymbidii</name>
    <dbReference type="NCBI Taxonomy" id="1096750"/>
    <lineage>
        <taxon>Bacteria</taxon>
        <taxon>Pseudomonadati</taxon>
        <taxon>Bacteroidota</taxon>
        <taxon>Chitinophagia</taxon>
        <taxon>Chitinophagales</taxon>
        <taxon>Chitinophagaceae</taxon>
        <taxon>Chitinophaga</taxon>
    </lineage>
</organism>
<reference evidence="3 4" key="1">
    <citation type="submission" date="2019-07" db="EMBL/GenBank/DDBJ databases">
        <title>Whole genome shotgun sequence of Chitinophaga cymbidii NBRC 109752.</title>
        <authorList>
            <person name="Hosoyama A."/>
            <person name="Uohara A."/>
            <person name="Ohji S."/>
            <person name="Ichikawa N."/>
        </authorList>
    </citation>
    <scope>NUCLEOTIDE SEQUENCE [LARGE SCALE GENOMIC DNA]</scope>
    <source>
        <strain evidence="3 4">NBRC 109752</strain>
    </source>
</reference>